<dbReference type="OrthoDB" id="3029470at2759"/>
<name>A0A6A7B610_9PLEO</name>
<protein>
    <submittedName>
        <fullName evidence="1">Uncharacterized protein</fullName>
    </submittedName>
</protein>
<evidence type="ECO:0000313" key="1">
    <source>
        <dbReference type="EMBL" id="KAF2850137.1"/>
    </source>
</evidence>
<reference evidence="1" key="1">
    <citation type="submission" date="2020-01" db="EMBL/GenBank/DDBJ databases">
        <authorList>
            <consortium name="DOE Joint Genome Institute"/>
            <person name="Haridas S."/>
            <person name="Albert R."/>
            <person name="Binder M."/>
            <person name="Bloem J."/>
            <person name="Labutti K."/>
            <person name="Salamov A."/>
            <person name="Andreopoulos B."/>
            <person name="Baker S.E."/>
            <person name="Barry K."/>
            <person name="Bills G."/>
            <person name="Bluhm B.H."/>
            <person name="Cannon C."/>
            <person name="Castanera R."/>
            <person name="Culley D.E."/>
            <person name="Daum C."/>
            <person name="Ezra D."/>
            <person name="Gonzalez J.B."/>
            <person name="Henrissat B."/>
            <person name="Kuo A."/>
            <person name="Liang C."/>
            <person name="Lipzen A."/>
            <person name="Lutzoni F."/>
            <person name="Magnuson J."/>
            <person name="Mondo S."/>
            <person name="Nolan M."/>
            <person name="Ohm R."/>
            <person name="Pangilinan J."/>
            <person name="Park H.-J."/>
            <person name="Ramirez L."/>
            <person name="Alfaro M."/>
            <person name="Sun H."/>
            <person name="Tritt A."/>
            <person name="Yoshinaga Y."/>
            <person name="Zwiers L.-H."/>
            <person name="Turgeon B.G."/>
            <person name="Goodwin S.B."/>
            <person name="Spatafora J.W."/>
            <person name="Crous P.W."/>
            <person name="Grigoriev I.V."/>
        </authorList>
    </citation>
    <scope>NUCLEOTIDE SEQUENCE</scope>
    <source>
        <strain evidence="1">IPT5</strain>
    </source>
</reference>
<dbReference type="AlphaFoldDB" id="A0A6A7B610"/>
<gene>
    <name evidence="1" type="ORF">T440DRAFT_468820</name>
</gene>
<sequence>MDVDKCVTLHNRILQLGWSGSGRTNEEFGQDCKTWFDYFGPDAEALRDVLSTDLVAFLERAYVTDDTHSFFYYVGSLHHPSNILAAADFIKEVWSEDDETRYLVLYAMNMFGSHPVGLIFDQKNYSAIICGSIDDCETICNGRIAWHPLETVLEAWLDMIEKGKIVVTVGGGGEGFPWKLVPYSERILQDTVDVFNMLVEEIESRLPQDGIRVGQAVPPLVEDTILDTVDTRRGFAYQLAQRIKRPRFQYIAPGLEVPTSSSIVEQPFASLLPGADRPSNGDVSPEQIETFPILLFRATDDATSCKAPASGDDSIFCAPYDQVGEYPAGLYLSCTTPSYINAFEDECKLVLPFRVGAQGYARTGDGARFGENREDADQAIAQDTFADVYQPGYQPFTVGHPVQIFRVLTNWLAMVQGGHWKVDANGVVGGIEEWKKVDTEDSWEKYVIPITW</sequence>
<dbReference type="Proteomes" id="UP000799423">
    <property type="component" value="Unassembled WGS sequence"/>
</dbReference>
<dbReference type="EMBL" id="MU006308">
    <property type="protein sequence ID" value="KAF2850137.1"/>
    <property type="molecule type" value="Genomic_DNA"/>
</dbReference>
<organism evidence="1 2">
    <name type="scientific">Plenodomus tracheiphilus IPT5</name>
    <dbReference type="NCBI Taxonomy" id="1408161"/>
    <lineage>
        <taxon>Eukaryota</taxon>
        <taxon>Fungi</taxon>
        <taxon>Dikarya</taxon>
        <taxon>Ascomycota</taxon>
        <taxon>Pezizomycotina</taxon>
        <taxon>Dothideomycetes</taxon>
        <taxon>Pleosporomycetidae</taxon>
        <taxon>Pleosporales</taxon>
        <taxon>Pleosporineae</taxon>
        <taxon>Leptosphaeriaceae</taxon>
        <taxon>Plenodomus</taxon>
    </lineage>
</organism>
<proteinExistence type="predicted"/>
<evidence type="ECO:0000313" key="2">
    <source>
        <dbReference type="Proteomes" id="UP000799423"/>
    </source>
</evidence>
<accession>A0A6A7B610</accession>
<keyword evidence="2" id="KW-1185">Reference proteome</keyword>